<dbReference type="PROSITE" id="PS50600">
    <property type="entry name" value="ULP_PROTEASE"/>
    <property type="match status" value="1"/>
</dbReference>
<dbReference type="PANTHER" id="PTHR46915">
    <property type="entry name" value="UBIQUITIN-LIKE PROTEASE 4-RELATED"/>
    <property type="match status" value="1"/>
</dbReference>
<feature type="compositionally biased region" description="Basic residues" evidence="5">
    <location>
        <begin position="86"/>
        <end position="101"/>
    </location>
</feature>
<keyword evidence="4" id="KW-0788">Thiol protease</keyword>
<proteinExistence type="inferred from homology"/>
<dbReference type="AlphaFoldDB" id="A0AAD7MNS2"/>
<dbReference type="GO" id="GO:0019783">
    <property type="term" value="F:ubiquitin-like protein peptidase activity"/>
    <property type="evidence" value="ECO:0007669"/>
    <property type="project" value="UniProtKB-ARBA"/>
</dbReference>
<feature type="compositionally biased region" description="Basic and acidic residues" evidence="5">
    <location>
        <begin position="821"/>
        <end position="831"/>
    </location>
</feature>
<accession>A0AAD7MNS2</accession>
<dbReference type="EMBL" id="JARKIB010000194">
    <property type="protein sequence ID" value="KAJ7725466.1"/>
    <property type="molecule type" value="Genomic_DNA"/>
</dbReference>
<dbReference type="InterPro" id="IPR003653">
    <property type="entry name" value="Peptidase_C48_C"/>
</dbReference>
<dbReference type="Proteomes" id="UP001215598">
    <property type="component" value="Unassembled WGS sequence"/>
</dbReference>
<evidence type="ECO:0000256" key="4">
    <source>
        <dbReference type="ARBA" id="ARBA00022807"/>
    </source>
</evidence>
<sequence>MADPEGPPRVRHYTVQRNQHAALICDCPQYRATAKTCPDIAAARYYMEFGPPTKYNSGFGDHICAVLRHISVAEQGSDERGPQTKGKGKVPPRKSTGKKGQKLNIPTDAGVDDTHEKLLDLLDGDEEWIRNPFATQESRLAAEGKKTGSGSKGSVGRPAAAKPLHTGRSSSSPTKFSGKRGPKGHGFNSLLPPPPPSSPQKLGSDTTPMDEIKKPFLKLAPLSHAIREDLDLVDIDFGRWKSKSYTLRLDEVMVAVDLLNAMCLATRNGILVYGPSYAQDARILQRIVWSQSDNEPILADGTPAFADESALKKAWLHSQAMKIAHILVFHHDPTREHWLLFKFQLEGMSCECLEPFSPHRPAQRPEPKKSRYEYLELNIQHDGSSCGFWMITLAFLLVCAVEIPGTDLETANLQVLEGVGANGIKDHWKALITSWRVEELGLGFLPVNNFLRPWNVVLDGMGCMAPRPTWVPRFDTAAAELQQREIQTQDLLPPAPQPPKVTAPALPGPQTDDTTVLWTMEHAFFGVNNQTLQAMSDAFNQQLDKVQNIGSVFHLGRAPLSGSDFGRFREGNMANDNCVNIFVAAFNFRSMSGRLKHFGSSIGLPEPPRDFLVVTTHFYPRLEQCAEVWQNANLQKTESLETFQEKARLLLKWFKKVDMNSLGRLLIPVHQQAQLHWLLVVIYFKHGKITFIESWGENQEEYRATGDFSRVPTHKRIYENCRLLVFLLRIKYPQISESDPVKDPEKWNANMLEISPQRNGYDCGFYLLMSIFHLLSFDSINHAEVPAALHLHGATMNYTRLILAFTFVVYMEEYNKWEAHSKPSAEIEGKASHRSPSLTPELPPDPVPAITALGPAFELKETTPPENSSDLVSNQPELTFSPVASSVDGEDMLLPPDTGGMIYREL</sequence>
<comment type="similarity">
    <text evidence="1">Belongs to the peptidase C48 family.</text>
</comment>
<dbReference type="InterPro" id="IPR038765">
    <property type="entry name" value="Papain-like_cys_pep_sf"/>
</dbReference>
<dbReference type="SUPFAM" id="SSF54001">
    <property type="entry name" value="Cysteine proteinases"/>
    <property type="match status" value="1"/>
</dbReference>
<dbReference type="PANTHER" id="PTHR46915:SF2">
    <property type="entry name" value="UBIQUITIN-LIKE PROTEASE 4"/>
    <property type="match status" value="1"/>
</dbReference>
<feature type="region of interest" description="Disordered" evidence="5">
    <location>
        <begin position="75"/>
        <end position="111"/>
    </location>
</feature>
<protein>
    <recommendedName>
        <fullName evidence="6">Ubiquitin-like protease family profile domain-containing protein</fullName>
    </recommendedName>
</protein>
<feature type="region of interest" description="Disordered" evidence="5">
    <location>
        <begin position="821"/>
        <end position="845"/>
    </location>
</feature>
<comment type="caution">
    <text evidence="7">The sequence shown here is derived from an EMBL/GenBank/DDBJ whole genome shotgun (WGS) entry which is preliminary data.</text>
</comment>
<evidence type="ECO:0000256" key="3">
    <source>
        <dbReference type="ARBA" id="ARBA00022801"/>
    </source>
</evidence>
<dbReference type="GO" id="GO:0008234">
    <property type="term" value="F:cysteine-type peptidase activity"/>
    <property type="evidence" value="ECO:0007669"/>
    <property type="project" value="UniProtKB-KW"/>
</dbReference>
<dbReference type="GO" id="GO:0006508">
    <property type="term" value="P:proteolysis"/>
    <property type="evidence" value="ECO:0007669"/>
    <property type="project" value="UniProtKB-KW"/>
</dbReference>
<keyword evidence="2" id="KW-0645">Protease</keyword>
<organism evidence="7 8">
    <name type="scientific">Mycena metata</name>
    <dbReference type="NCBI Taxonomy" id="1033252"/>
    <lineage>
        <taxon>Eukaryota</taxon>
        <taxon>Fungi</taxon>
        <taxon>Dikarya</taxon>
        <taxon>Basidiomycota</taxon>
        <taxon>Agaricomycotina</taxon>
        <taxon>Agaricomycetes</taxon>
        <taxon>Agaricomycetidae</taxon>
        <taxon>Agaricales</taxon>
        <taxon>Marasmiineae</taxon>
        <taxon>Mycenaceae</taxon>
        <taxon>Mycena</taxon>
    </lineage>
</organism>
<evidence type="ECO:0000313" key="8">
    <source>
        <dbReference type="Proteomes" id="UP001215598"/>
    </source>
</evidence>
<evidence type="ECO:0000313" key="7">
    <source>
        <dbReference type="EMBL" id="KAJ7725466.1"/>
    </source>
</evidence>
<reference evidence="7" key="1">
    <citation type="submission" date="2023-03" db="EMBL/GenBank/DDBJ databases">
        <title>Massive genome expansion in bonnet fungi (Mycena s.s.) driven by repeated elements and novel gene families across ecological guilds.</title>
        <authorList>
            <consortium name="Lawrence Berkeley National Laboratory"/>
            <person name="Harder C.B."/>
            <person name="Miyauchi S."/>
            <person name="Viragh M."/>
            <person name="Kuo A."/>
            <person name="Thoen E."/>
            <person name="Andreopoulos B."/>
            <person name="Lu D."/>
            <person name="Skrede I."/>
            <person name="Drula E."/>
            <person name="Henrissat B."/>
            <person name="Morin E."/>
            <person name="Kohler A."/>
            <person name="Barry K."/>
            <person name="LaButti K."/>
            <person name="Morin E."/>
            <person name="Salamov A."/>
            <person name="Lipzen A."/>
            <person name="Mereny Z."/>
            <person name="Hegedus B."/>
            <person name="Baldrian P."/>
            <person name="Stursova M."/>
            <person name="Weitz H."/>
            <person name="Taylor A."/>
            <person name="Grigoriev I.V."/>
            <person name="Nagy L.G."/>
            <person name="Martin F."/>
            <person name="Kauserud H."/>
        </authorList>
    </citation>
    <scope>NUCLEOTIDE SEQUENCE</scope>
    <source>
        <strain evidence="7">CBHHK182m</strain>
    </source>
</reference>
<dbReference type="GO" id="GO:0016926">
    <property type="term" value="P:protein desumoylation"/>
    <property type="evidence" value="ECO:0007669"/>
    <property type="project" value="UniProtKB-ARBA"/>
</dbReference>
<evidence type="ECO:0000256" key="1">
    <source>
        <dbReference type="ARBA" id="ARBA00005234"/>
    </source>
</evidence>
<dbReference type="Pfam" id="PF02902">
    <property type="entry name" value="Peptidase_C48"/>
    <property type="match status" value="1"/>
</dbReference>
<dbReference type="Gene3D" id="3.40.395.10">
    <property type="entry name" value="Adenoviral Proteinase, Chain A"/>
    <property type="match status" value="1"/>
</dbReference>
<keyword evidence="8" id="KW-1185">Reference proteome</keyword>
<evidence type="ECO:0000259" key="6">
    <source>
        <dbReference type="PROSITE" id="PS50600"/>
    </source>
</evidence>
<name>A0AAD7MNS2_9AGAR</name>
<evidence type="ECO:0000256" key="5">
    <source>
        <dbReference type="SAM" id="MobiDB-lite"/>
    </source>
</evidence>
<feature type="domain" description="Ubiquitin-like protease family profile" evidence="6">
    <location>
        <begin position="558"/>
        <end position="774"/>
    </location>
</feature>
<gene>
    <name evidence="7" type="ORF">B0H16DRAFT_1781958</name>
</gene>
<feature type="region of interest" description="Disordered" evidence="5">
    <location>
        <begin position="135"/>
        <end position="209"/>
    </location>
</feature>
<evidence type="ECO:0000256" key="2">
    <source>
        <dbReference type="ARBA" id="ARBA00022670"/>
    </source>
</evidence>
<keyword evidence="3" id="KW-0378">Hydrolase</keyword>